<dbReference type="PANTHER" id="PTHR33307">
    <property type="entry name" value="ALPHA-RHAMNOSIDASE (EUROFUNG)"/>
    <property type="match status" value="1"/>
</dbReference>
<reference evidence="8 9" key="1">
    <citation type="submission" date="2021-01" db="EMBL/GenBank/DDBJ databases">
        <title>Sequencing the genomes of 1000 actinobacteria strains.</title>
        <authorList>
            <person name="Klenk H.-P."/>
        </authorList>
    </citation>
    <scope>NUCLEOTIDE SEQUENCE [LARGE SCALE GENOMIC DNA]</scope>
    <source>
        <strain evidence="8 9">DSM 13057</strain>
    </source>
</reference>
<comment type="caution">
    <text evidence="8">The sequence shown here is derived from an EMBL/GenBank/DDBJ whole genome shotgun (WGS) entry which is preliminary data.</text>
</comment>
<gene>
    <name evidence="8" type="ORF">JOE66_000282</name>
</gene>
<keyword evidence="9" id="KW-1185">Reference proteome</keyword>
<dbReference type="InterPro" id="IPR035396">
    <property type="entry name" value="Bac_rhamnosid6H"/>
</dbReference>
<dbReference type="InterPro" id="IPR016007">
    <property type="entry name" value="Alpha_rhamnosid"/>
</dbReference>
<dbReference type="PIRSF" id="PIRSF010631">
    <property type="entry name" value="A-rhamnsds"/>
    <property type="match status" value="1"/>
</dbReference>
<sequence length="749" mass="81110">MKATFNDRKLWIASDLSDEAAPLLRTEFELESGHGAVIRATLELSALGLVEATMNGRPTADELLIPGWTSYEWRVRVVEHDVTALLEQRSTLGLTLGNGWYRGNLGFTGARALYGDERAALASLRIEFTDGFVQWVNTDRTWRASTGATRTDDLYNGQTVDLRAHQEGWDMPGFDDSGWAGVHVVNTEAELVPRTSPAVRRLAELAAHEVITSASGTTILDFGQNLVGFVRVQAHGPAGTELTVRHAEVLDDGELGTRPLRRAQATDRYLLDGQARVLEPTLTFHGFRYAEVTGWPGDVDPAAFTAVVVGTDLHWIGDFSCSDSLLNQLHSNVVWGMRGNFLSVPTDCPQRDERLGWTGDISAFAPTATYLADVRTFLGDWLVDAEIERSHGSGRVPVVVPDALKFLDTGFPTPPATAIWGDAGVWVPWALWQAYGDLADLRDNYNLMTSHTRAVAAALSSDDVWDTGFQFGDWLDPDAPASAPGDAKADVGVVATACAFRTASTMAAAAALLGRTTDAAEFVAVRDRIRAGFHARYVDGGRVFSDCTTVYALAITFGLLHGEETIMAGDRLAELVRESGYRISTGFAGTPYICDALTTTGHIEEAYGLLLERSMPSWLYPVTMGATTIWERWDSMLPDGTINPNEMTSFNHYALGAIADWMHRTVGGLSAGEPGFRRIHIAPRPGGGLTQARSALQTPFGLASVEWTTNGATLEVIAVVPDGVTATVDIPGFDKRDLGPGRHILKSTG</sequence>
<comment type="catalytic activity">
    <reaction evidence="1">
        <text>Hydrolysis of terminal non-reducing alpha-L-rhamnose residues in alpha-L-rhamnosides.</text>
        <dbReference type="EC" id="3.2.1.40"/>
    </reaction>
</comment>
<feature type="domain" description="Alpha-L-rhamnosidase concanavalin-like" evidence="4">
    <location>
        <begin position="214"/>
        <end position="309"/>
    </location>
</feature>
<keyword evidence="3 8" id="KW-0378">Hydrolase</keyword>
<evidence type="ECO:0000259" key="4">
    <source>
        <dbReference type="Pfam" id="PF05592"/>
    </source>
</evidence>
<dbReference type="InterPro" id="IPR035398">
    <property type="entry name" value="Bac_rhamnosid_C"/>
</dbReference>
<evidence type="ECO:0000259" key="5">
    <source>
        <dbReference type="Pfam" id="PF08531"/>
    </source>
</evidence>
<accession>A0ABS2L0Q7</accession>
<feature type="domain" description="Bacterial alpha-L-rhamnosidase N-terminal" evidence="5">
    <location>
        <begin position="36"/>
        <end position="201"/>
    </location>
</feature>
<name>A0ABS2L0Q7_9MICO</name>
<dbReference type="EC" id="3.2.1.40" evidence="2"/>
<feature type="domain" description="Alpha-L-rhamnosidase C-terminal" evidence="7">
    <location>
        <begin position="668"/>
        <end position="737"/>
    </location>
</feature>
<dbReference type="Pfam" id="PF08531">
    <property type="entry name" value="Bac_rhamnosid_N"/>
    <property type="match status" value="1"/>
</dbReference>
<organism evidence="8 9">
    <name type="scientific">Subtercola frigoramans</name>
    <dbReference type="NCBI Taxonomy" id="120298"/>
    <lineage>
        <taxon>Bacteria</taxon>
        <taxon>Bacillati</taxon>
        <taxon>Actinomycetota</taxon>
        <taxon>Actinomycetes</taxon>
        <taxon>Micrococcales</taxon>
        <taxon>Microbacteriaceae</taxon>
        <taxon>Subtercola</taxon>
    </lineage>
</organism>
<protein>
    <recommendedName>
        <fullName evidence="2">alpha-L-rhamnosidase</fullName>
        <ecNumber evidence="2">3.2.1.40</ecNumber>
    </recommendedName>
</protein>
<dbReference type="Pfam" id="PF17389">
    <property type="entry name" value="Bac_rhamnosid6H"/>
    <property type="match status" value="1"/>
</dbReference>
<dbReference type="GO" id="GO:0030596">
    <property type="term" value="F:alpha-L-rhamnosidase activity"/>
    <property type="evidence" value="ECO:0007669"/>
    <property type="project" value="UniProtKB-EC"/>
</dbReference>
<evidence type="ECO:0000313" key="9">
    <source>
        <dbReference type="Proteomes" id="UP000776164"/>
    </source>
</evidence>
<dbReference type="InterPro" id="IPR008902">
    <property type="entry name" value="Rhamnosid_concanavalin"/>
</dbReference>
<dbReference type="RefSeq" id="WP_307826995.1">
    <property type="nucleotide sequence ID" value="NZ_BAAAHT010000018.1"/>
</dbReference>
<evidence type="ECO:0000256" key="3">
    <source>
        <dbReference type="ARBA" id="ARBA00022801"/>
    </source>
</evidence>
<evidence type="ECO:0000259" key="6">
    <source>
        <dbReference type="Pfam" id="PF17389"/>
    </source>
</evidence>
<proteinExistence type="predicted"/>
<evidence type="ECO:0000256" key="1">
    <source>
        <dbReference type="ARBA" id="ARBA00001445"/>
    </source>
</evidence>
<dbReference type="Proteomes" id="UP000776164">
    <property type="component" value="Unassembled WGS sequence"/>
</dbReference>
<dbReference type="PANTHER" id="PTHR33307:SF6">
    <property type="entry name" value="ALPHA-RHAMNOSIDASE (EUROFUNG)-RELATED"/>
    <property type="match status" value="1"/>
</dbReference>
<evidence type="ECO:0000313" key="8">
    <source>
        <dbReference type="EMBL" id="MBM7470648.1"/>
    </source>
</evidence>
<dbReference type="Gene3D" id="2.60.120.260">
    <property type="entry name" value="Galactose-binding domain-like"/>
    <property type="match status" value="2"/>
</dbReference>
<dbReference type="EMBL" id="JAFBBU010000001">
    <property type="protein sequence ID" value="MBM7470648.1"/>
    <property type="molecule type" value="Genomic_DNA"/>
</dbReference>
<dbReference type="SUPFAM" id="SSF48208">
    <property type="entry name" value="Six-hairpin glycosidases"/>
    <property type="match status" value="1"/>
</dbReference>
<evidence type="ECO:0000259" key="7">
    <source>
        <dbReference type="Pfam" id="PF17390"/>
    </source>
</evidence>
<dbReference type="Pfam" id="PF17390">
    <property type="entry name" value="Bac_rhamnosid_C"/>
    <property type="match status" value="1"/>
</dbReference>
<dbReference type="Gene3D" id="1.50.10.10">
    <property type="match status" value="1"/>
</dbReference>
<dbReference type="InterPro" id="IPR008928">
    <property type="entry name" value="6-hairpin_glycosidase_sf"/>
</dbReference>
<dbReference type="Pfam" id="PF05592">
    <property type="entry name" value="Bac_rhamnosid"/>
    <property type="match status" value="1"/>
</dbReference>
<dbReference type="InterPro" id="IPR012341">
    <property type="entry name" value="6hp_glycosidase-like_sf"/>
</dbReference>
<evidence type="ECO:0000256" key="2">
    <source>
        <dbReference type="ARBA" id="ARBA00012652"/>
    </source>
</evidence>
<feature type="domain" description="Alpha-L-rhamnosidase six-hairpin glycosidase" evidence="6">
    <location>
        <begin position="316"/>
        <end position="666"/>
    </location>
</feature>
<dbReference type="InterPro" id="IPR013737">
    <property type="entry name" value="Bac_rhamnosid_N"/>
</dbReference>
<dbReference type="Gene3D" id="2.60.420.10">
    <property type="entry name" value="Maltose phosphorylase, domain 3"/>
    <property type="match status" value="1"/>
</dbReference>
<keyword evidence="8" id="KW-0326">Glycosidase</keyword>